<dbReference type="PANTHER" id="PTHR46880:SF5">
    <property type="entry name" value="DUF4371 DOMAIN-CONTAINING PROTEIN"/>
    <property type="match status" value="1"/>
</dbReference>
<dbReference type="Proteomes" id="UP001159427">
    <property type="component" value="Unassembled WGS sequence"/>
</dbReference>
<evidence type="ECO:0000313" key="4">
    <source>
        <dbReference type="Proteomes" id="UP001159427"/>
    </source>
</evidence>
<sequence length="180" mass="21448">MQSSLDRFIRKRQAPAESNCGEEEECQEKEPKTTEDMEDSSSRKRYEEKRKQEGRSFRKEWKKTFTWLQFDETKQEMFCTACRKFPSLADKNSSFFTRSQAFHTGNIKAHASNRRHEACVFTKQQREQQERGSQNVVQSLKQMSSDTEEKMKKLFNISYFIAKHERLFSDFEDLCISTTF</sequence>
<feature type="compositionally biased region" description="Basic and acidic residues" evidence="1">
    <location>
        <begin position="28"/>
        <end position="53"/>
    </location>
</feature>
<dbReference type="InterPro" id="IPR006580">
    <property type="entry name" value="Znf_TTF"/>
</dbReference>
<evidence type="ECO:0000256" key="1">
    <source>
        <dbReference type="SAM" id="MobiDB-lite"/>
    </source>
</evidence>
<gene>
    <name evidence="3" type="ORF">PEVE_00018262</name>
</gene>
<name>A0ABN8M6D3_9CNID</name>
<accession>A0ABN8M6D3</accession>
<evidence type="ECO:0000313" key="3">
    <source>
        <dbReference type="EMBL" id="CAH3023174.1"/>
    </source>
</evidence>
<protein>
    <recommendedName>
        <fullName evidence="2">TTF-type domain-containing protein</fullName>
    </recommendedName>
</protein>
<comment type="caution">
    <text evidence="3">The sequence shown here is derived from an EMBL/GenBank/DDBJ whole genome shotgun (WGS) entry which is preliminary data.</text>
</comment>
<organism evidence="3 4">
    <name type="scientific">Porites evermanni</name>
    <dbReference type="NCBI Taxonomy" id="104178"/>
    <lineage>
        <taxon>Eukaryota</taxon>
        <taxon>Metazoa</taxon>
        <taxon>Cnidaria</taxon>
        <taxon>Anthozoa</taxon>
        <taxon>Hexacorallia</taxon>
        <taxon>Scleractinia</taxon>
        <taxon>Fungiina</taxon>
        <taxon>Poritidae</taxon>
        <taxon>Porites</taxon>
    </lineage>
</organism>
<dbReference type="EMBL" id="CALNXI010000249">
    <property type="protein sequence ID" value="CAH3023174.1"/>
    <property type="molecule type" value="Genomic_DNA"/>
</dbReference>
<reference evidence="3 4" key="1">
    <citation type="submission" date="2022-05" db="EMBL/GenBank/DDBJ databases">
        <authorList>
            <consortium name="Genoscope - CEA"/>
            <person name="William W."/>
        </authorList>
    </citation>
    <scope>NUCLEOTIDE SEQUENCE [LARGE SCALE GENOMIC DNA]</scope>
</reference>
<proteinExistence type="predicted"/>
<keyword evidence="4" id="KW-1185">Reference proteome</keyword>
<dbReference type="PANTHER" id="PTHR46880">
    <property type="entry name" value="RAS-ASSOCIATING DOMAIN-CONTAINING PROTEIN"/>
    <property type="match status" value="1"/>
</dbReference>
<feature type="region of interest" description="Disordered" evidence="1">
    <location>
        <begin position="1"/>
        <end position="53"/>
    </location>
</feature>
<evidence type="ECO:0000259" key="2">
    <source>
        <dbReference type="SMART" id="SM00597"/>
    </source>
</evidence>
<dbReference type="SMART" id="SM00597">
    <property type="entry name" value="ZnF_TTF"/>
    <property type="match status" value="1"/>
</dbReference>
<feature type="domain" description="TTF-type" evidence="2">
    <location>
        <begin position="53"/>
        <end position="135"/>
    </location>
</feature>